<evidence type="ECO:0000256" key="3">
    <source>
        <dbReference type="SAM" id="SignalP"/>
    </source>
</evidence>
<evidence type="ECO:0000256" key="1">
    <source>
        <dbReference type="SAM" id="Coils"/>
    </source>
</evidence>
<keyword evidence="3" id="KW-0732">Signal</keyword>
<gene>
    <name evidence="4" type="ORF">Q3M24_16710</name>
</gene>
<keyword evidence="2" id="KW-0472">Membrane</keyword>
<feature type="transmembrane region" description="Helical" evidence="2">
    <location>
        <begin position="488"/>
        <end position="505"/>
    </location>
</feature>
<reference evidence="4" key="2">
    <citation type="submission" date="2024-06" db="EMBL/GenBank/DDBJ databases">
        <authorList>
            <person name="Plum-Jensen L.E."/>
            <person name="Schramm A."/>
            <person name="Marshall I.P.G."/>
        </authorList>
    </citation>
    <scope>NUCLEOTIDE SEQUENCE</scope>
    <source>
        <strain evidence="4">Rat1</strain>
    </source>
</reference>
<accession>A0AAU8LS13</accession>
<feature type="coiled-coil region" evidence="1">
    <location>
        <begin position="230"/>
        <end position="280"/>
    </location>
</feature>
<feature type="transmembrane region" description="Helical" evidence="2">
    <location>
        <begin position="422"/>
        <end position="439"/>
    </location>
</feature>
<protein>
    <recommendedName>
        <fullName evidence="5">Mechanosensitive ion channel</fullName>
    </recommendedName>
</protein>
<proteinExistence type="predicted"/>
<keyword evidence="2" id="KW-0812">Transmembrane</keyword>
<keyword evidence="2" id="KW-1133">Transmembrane helix</keyword>
<feature type="signal peptide" evidence="3">
    <location>
        <begin position="1"/>
        <end position="29"/>
    </location>
</feature>
<dbReference type="EMBL" id="CP159373">
    <property type="protein sequence ID" value="XCN71932.1"/>
    <property type="molecule type" value="Genomic_DNA"/>
</dbReference>
<feature type="transmembrane region" description="Helical" evidence="2">
    <location>
        <begin position="460"/>
        <end position="482"/>
    </location>
</feature>
<evidence type="ECO:0000313" key="4">
    <source>
        <dbReference type="EMBL" id="XCN71932.1"/>
    </source>
</evidence>
<dbReference type="AlphaFoldDB" id="A0AAU8LS13"/>
<keyword evidence="1" id="KW-0175">Coiled coil</keyword>
<name>A0AAU8LS13_9BACT</name>
<organism evidence="4">
    <name type="scientific">Candidatus Electrothrix aestuarii</name>
    <dbReference type="NCBI Taxonomy" id="3062594"/>
    <lineage>
        <taxon>Bacteria</taxon>
        <taxon>Pseudomonadati</taxon>
        <taxon>Thermodesulfobacteriota</taxon>
        <taxon>Desulfobulbia</taxon>
        <taxon>Desulfobulbales</taxon>
        <taxon>Desulfobulbaceae</taxon>
        <taxon>Candidatus Electrothrix</taxon>
    </lineage>
</organism>
<feature type="coiled-coil region" evidence="1">
    <location>
        <begin position="146"/>
        <end position="180"/>
    </location>
</feature>
<sequence>MKKKVCIKWCCSIIGFFLLSTISLNPAWAQQDQESPAKAGGEQAQQQAAQADEQMQPEGLFLFDGSIVQSLEGRISDEKFEQIGELKDKELSEAQLVEDLQGLAFSEEEIETVLNLVHERQKFIKAIVQAAPVALEMERIWRDIEKNEEVLESTQQEEEKKKLSDELRKQHNLFKQQENRLSQIISDIDGTQTEQISAVLKEAGQESDQVEVITRHILEQALFAKKIGTLSDMVESSDSIKKEIKKYEAELKNAGSEEQKKNISSYLSELNDRLEKTENDFSVLTTGIDYNTFLKKEGKEVDWEKELKEIFSPIIVELKETTERPRKMERLRSDILYLEKRIPQVQQASKDLDKFLEQVGNKKVAERLKGWKEYWQQLEKEFSSQLEADKNQLLQAENERKSLLASFKVFFDSFVKHRGKNLFFALLAFIGIYLLFRLIQKAIQWISPLHRSPKYMFWANLVDVMLYGLALLVATGALIAVLFTSGDWLILAIVMLLVLGGIWGARNTLPHFVEQIKLLLGFGPVRQGEKVMIDGIPYRVEMMGVYSYLNNPLLTGGTLRLPLKDLVGMRSRPYDENEPWFPCKEGDCVLIDNLSTWRKVIRQTPQVVEFDWFDMLETMPTSSFMGRKIFNISAAPFWAGINFSIAYKHRFEVLGDLRDKLSKFVEEKIKEQPYGKHVLYPWVDLAGLADSSLTFMIWVQVAPEAADKYGAMSLHLNQIALEAANKYGWDILQYDHKMDFKPEGIQGNEVLMPKTNTKD</sequence>
<evidence type="ECO:0008006" key="5">
    <source>
        <dbReference type="Google" id="ProtNLM"/>
    </source>
</evidence>
<evidence type="ECO:0000256" key="2">
    <source>
        <dbReference type="SAM" id="Phobius"/>
    </source>
</evidence>
<feature type="chain" id="PRO_5043605470" description="Mechanosensitive ion channel" evidence="3">
    <location>
        <begin position="30"/>
        <end position="759"/>
    </location>
</feature>
<reference evidence="4" key="1">
    <citation type="journal article" date="2024" name="Syst. Appl. Microbiol.">
        <title>First single-strain enrichments of Electrothrix cable bacteria, description of E. aestuarii sp. nov. and E. rattekaaiensis sp. nov., and proposal of a cable bacteria taxonomy following the rules of the SeqCode.</title>
        <authorList>
            <person name="Plum-Jensen L.E."/>
            <person name="Schramm A."/>
            <person name="Marshall I.P.G."/>
        </authorList>
    </citation>
    <scope>NUCLEOTIDE SEQUENCE</scope>
    <source>
        <strain evidence="4">Rat1</strain>
    </source>
</reference>
<feature type="coiled-coil region" evidence="1">
    <location>
        <begin position="379"/>
        <end position="406"/>
    </location>
</feature>
<dbReference type="KEGG" id="eaj:Q3M24_16710"/>